<feature type="signal peptide" evidence="1">
    <location>
        <begin position="1"/>
        <end position="21"/>
    </location>
</feature>
<organism evidence="3 4">
    <name type="scientific">Thalassomonas actiniarum</name>
    <dbReference type="NCBI Taxonomy" id="485447"/>
    <lineage>
        <taxon>Bacteria</taxon>
        <taxon>Pseudomonadati</taxon>
        <taxon>Pseudomonadota</taxon>
        <taxon>Gammaproteobacteria</taxon>
        <taxon>Alteromonadales</taxon>
        <taxon>Colwelliaceae</taxon>
        <taxon>Thalassomonas</taxon>
    </lineage>
</organism>
<evidence type="ECO:0000256" key="1">
    <source>
        <dbReference type="SAM" id="SignalP"/>
    </source>
</evidence>
<dbReference type="KEGG" id="tact:SG35_010825"/>
<dbReference type="Gene3D" id="2.60.120.560">
    <property type="entry name" value="Exo-inulinase, domain 1"/>
    <property type="match status" value="1"/>
</dbReference>
<dbReference type="NCBIfam" id="TIGR02595">
    <property type="entry name" value="PEP_CTERM"/>
    <property type="match status" value="1"/>
</dbReference>
<keyword evidence="4" id="KW-1185">Reference proteome</keyword>
<feature type="domain" description="Ice-binding protein C-terminal" evidence="2">
    <location>
        <begin position="219"/>
        <end position="241"/>
    </location>
</feature>
<dbReference type="EMBL" id="CP059735">
    <property type="protein sequence ID" value="WDE01075.1"/>
    <property type="molecule type" value="Genomic_DNA"/>
</dbReference>
<gene>
    <name evidence="3" type="ORF">SG35_010825</name>
</gene>
<evidence type="ECO:0000313" key="3">
    <source>
        <dbReference type="EMBL" id="WDE01075.1"/>
    </source>
</evidence>
<feature type="chain" id="PRO_5042241944" evidence="1">
    <location>
        <begin position="22"/>
        <end position="244"/>
    </location>
</feature>
<keyword evidence="1" id="KW-0732">Signal</keyword>
<dbReference type="RefSeq" id="WP_084692789.1">
    <property type="nucleotide sequence ID" value="NZ_CP059735.1"/>
</dbReference>
<sequence length="244" mass="26468">MMLRIIIALTTFFINSFSTQASQIVFTDNFNSGDLSHWSVLGGQWDVQDGTLHQSAGSSYYTANPGQVIALNGAYNDDFLFRTALGAQDIRVGWSAVGIAFNIQDASNFYSMHFFPGWTGGAFRFTRFIDGQISYVTTSDANIGFTPTTGSSYSMQVQGQGNEFTASIWDNSNFESLPVFEQSYTDDTFSGGTAGLWSQEGKGYFDNVGADFLPSSTAPVPEPATAMLLGLALVGFAVRKRISN</sequence>
<evidence type="ECO:0000259" key="2">
    <source>
        <dbReference type="Pfam" id="PF07589"/>
    </source>
</evidence>
<reference evidence="3 4" key="1">
    <citation type="journal article" date="2015" name="Genome Announc.">
        <title>Draft Genome Sequences of Marine Isolates of Thalassomonas viridans and Thalassomonas actiniarum.</title>
        <authorList>
            <person name="Olonade I."/>
            <person name="van Zyl L.J."/>
            <person name="Trindade M."/>
        </authorList>
    </citation>
    <scope>NUCLEOTIDE SEQUENCE [LARGE SCALE GENOMIC DNA]</scope>
    <source>
        <strain evidence="3 4">A5K-106</strain>
    </source>
</reference>
<dbReference type="AlphaFoldDB" id="A0AAE9YTR0"/>
<proteinExistence type="predicted"/>
<name>A0AAE9YTR0_9GAMM</name>
<accession>A0AAE9YTR0</accession>
<reference evidence="3 4" key="2">
    <citation type="journal article" date="2022" name="Mar. Drugs">
        <title>Bioassay-Guided Fractionation Leads to the Detection of Cholic Acid Generated by the Rare Thalassomonas sp.</title>
        <authorList>
            <person name="Pheiffer F."/>
            <person name="Schneider Y.K."/>
            <person name="Hansen E.H."/>
            <person name="Andersen J.H."/>
            <person name="Isaksson J."/>
            <person name="Busche T."/>
            <person name="R C."/>
            <person name="Kalinowski J."/>
            <person name="Zyl L.V."/>
            <person name="Trindade M."/>
        </authorList>
    </citation>
    <scope>NUCLEOTIDE SEQUENCE [LARGE SCALE GENOMIC DNA]</scope>
    <source>
        <strain evidence="3 4">A5K-106</strain>
    </source>
</reference>
<protein>
    <submittedName>
        <fullName evidence="3">PEP-CTERM sorting domain-containing protein</fullName>
    </submittedName>
</protein>
<dbReference type="InterPro" id="IPR013424">
    <property type="entry name" value="Ice-binding_C"/>
</dbReference>
<dbReference type="Pfam" id="PF07589">
    <property type="entry name" value="PEP-CTERM"/>
    <property type="match status" value="1"/>
</dbReference>
<evidence type="ECO:0000313" key="4">
    <source>
        <dbReference type="Proteomes" id="UP000032568"/>
    </source>
</evidence>
<dbReference type="Proteomes" id="UP000032568">
    <property type="component" value="Chromosome"/>
</dbReference>